<organism evidence="1 2">
    <name type="scientific">Pyrenophora seminiperda CCB06</name>
    <dbReference type="NCBI Taxonomy" id="1302712"/>
    <lineage>
        <taxon>Eukaryota</taxon>
        <taxon>Fungi</taxon>
        <taxon>Dikarya</taxon>
        <taxon>Ascomycota</taxon>
        <taxon>Pezizomycotina</taxon>
        <taxon>Dothideomycetes</taxon>
        <taxon>Pleosporomycetidae</taxon>
        <taxon>Pleosporales</taxon>
        <taxon>Pleosporineae</taxon>
        <taxon>Pleosporaceae</taxon>
        <taxon>Pyrenophora</taxon>
    </lineage>
</organism>
<protein>
    <submittedName>
        <fullName evidence="1">Uncharacterized protein</fullName>
    </submittedName>
</protein>
<evidence type="ECO:0000313" key="1">
    <source>
        <dbReference type="EMBL" id="RMZ73655.1"/>
    </source>
</evidence>
<dbReference type="AlphaFoldDB" id="A0A3M7MGL9"/>
<proteinExistence type="predicted"/>
<name>A0A3M7MGL9_9PLEO</name>
<reference evidence="1 2" key="1">
    <citation type="journal article" date="2014" name="PLoS ONE">
        <title>De novo Genome Assembly of the Fungal Plant Pathogen Pyrenophora semeniperda.</title>
        <authorList>
            <person name="Soliai M.M."/>
            <person name="Meyer S.E."/>
            <person name="Udall J.A."/>
            <person name="Elzinga D.E."/>
            <person name="Hermansen R.A."/>
            <person name="Bodily P.M."/>
            <person name="Hart A.A."/>
            <person name="Coleman C.E."/>
        </authorList>
    </citation>
    <scope>NUCLEOTIDE SEQUENCE [LARGE SCALE GENOMIC DNA]</scope>
    <source>
        <strain evidence="1 2">CCB06</strain>
        <tissue evidence="1">Mycelium</tissue>
    </source>
</reference>
<keyword evidence="2" id="KW-1185">Reference proteome</keyword>
<dbReference type="OrthoDB" id="288942at2759"/>
<dbReference type="Proteomes" id="UP000265663">
    <property type="component" value="Unassembled WGS sequence"/>
</dbReference>
<dbReference type="EMBL" id="KE747841">
    <property type="protein sequence ID" value="RMZ73655.1"/>
    <property type="molecule type" value="Genomic_DNA"/>
</dbReference>
<accession>A0A3M7MGL9</accession>
<gene>
    <name evidence="1" type="ORF">GMOD_00009400</name>
</gene>
<sequence length="307" mass="35791">MVYRLARPPSNLQLQSPLFGVLPGEIRNTIFEYALRQYEDDKEAYPKGSAWYRPGFTALLKSCSALLRTCELAYKEGQEVFFRDLEVAFWFDHGPPNRVGYRGFETFFGRFPPQVYQSLQKVRFFVTMNWLMYSQDLACILRQPVFRPSQLTITIRHPTLKLSRSAVQVRKLWPRYFIGNPELRVLQVEYETFSHWKEEMMLIIQDFKKIKLRVRKEDKRPCTEETEEREGHLSAEGTELKEWIWEHKNMGPYCGDLCLLGAPRLSGAPCPLGALPPLKYVVVRDTWKFVDTPLSDEETQGHAPSAA</sequence>
<evidence type="ECO:0000313" key="2">
    <source>
        <dbReference type="Proteomes" id="UP000265663"/>
    </source>
</evidence>